<dbReference type="RefSeq" id="WP_159965392.1">
    <property type="nucleotide sequence ID" value="NZ_APKE01000022.1"/>
</dbReference>
<protein>
    <submittedName>
        <fullName evidence="1">Uncharacterized protein</fullName>
    </submittedName>
</protein>
<reference evidence="1" key="1">
    <citation type="submission" date="2013-03" db="EMBL/GenBank/DDBJ databases">
        <title>Genome Sequence of the Profundibacterium mesophilum strain KAUST100406-0324T from Red Sea, a novel genus in the family Rhodobacteraceae.</title>
        <authorList>
            <person name="Essack M."/>
            <person name="Alam I."/>
            <person name="Lafi F."/>
            <person name="Alawi W."/>
            <person name="Kamanu F."/>
            <person name="Al-Suwailem A."/>
            <person name="Lee O.O."/>
            <person name="Xu Y."/>
            <person name="Bajic V."/>
            <person name="Qian P.-Y."/>
            <person name="Archer J."/>
        </authorList>
    </citation>
    <scope>NUCLEOTIDE SEQUENCE</scope>
    <source>
        <strain evidence="1">KAUST100406-0324</strain>
    </source>
</reference>
<organism evidence="1 2">
    <name type="scientific">Profundibacterium mesophilum KAUST100406-0324</name>
    <dbReference type="NCBI Taxonomy" id="1037889"/>
    <lineage>
        <taxon>Bacteria</taxon>
        <taxon>Pseudomonadati</taxon>
        <taxon>Pseudomonadota</taxon>
        <taxon>Alphaproteobacteria</taxon>
        <taxon>Rhodobacterales</taxon>
        <taxon>Roseobacteraceae</taxon>
        <taxon>Profundibacterium</taxon>
    </lineage>
</organism>
<proteinExistence type="predicted"/>
<comment type="caution">
    <text evidence="1">The sequence shown here is derived from an EMBL/GenBank/DDBJ whole genome shotgun (WGS) entry which is preliminary data.</text>
</comment>
<gene>
    <name evidence="1" type="ORF">PMES_01826</name>
</gene>
<dbReference type="Proteomes" id="UP000698242">
    <property type="component" value="Unassembled WGS sequence"/>
</dbReference>
<sequence>MSPDDIAACFTGPDGTYRFARWGRPIAPVIFGVEESSLAVLKGAIEAAVHLAGHKMAETDPELGANLMIFFCSDWAELTQVPNLEKLLPGLGALVPRLEASGAERYGTYRRDEAGAIKASFSVLRMGPALRAEPAEDIALSEAARALLTWSETAFARRSVLARHPGGATVLAPHVAALIRAAYDPVMPVSADDPSHALRLAARVSAAGDARNGDLAVGPDDAP</sequence>
<name>A0A921NQR4_9RHOB</name>
<evidence type="ECO:0000313" key="2">
    <source>
        <dbReference type="Proteomes" id="UP000698242"/>
    </source>
</evidence>
<evidence type="ECO:0000313" key="1">
    <source>
        <dbReference type="EMBL" id="KAF0675740.1"/>
    </source>
</evidence>
<accession>A0A921NQR4</accession>
<dbReference type="AlphaFoldDB" id="A0A921NQR4"/>
<dbReference type="EMBL" id="APKE01000022">
    <property type="protein sequence ID" value="KAF0675740.1"/>
    <property type="molecule type" value="Genomic_DNA"/>
</dbReference>
<dbReference type="OrthoDB" id="7827308at2"/>
<keyword evidence="2" id="KW-1185">Reference proteome</keyword>